<dbReference type="PANTHER" id="PTHR33178">
    <property type="match status" value="1"/>
</dbReference>
<dbReference type="PANTHER" id="PTHR33178:SF10">
    <property type="entry name" value="STRESS-RESPONSE A_B BARREL DOMAIN-CONTAINING PROTEIN"/>
    <property type="match status" value="1"/>
</dbReference>
<feature type="domain" description="Stress-response A/B barrel" evidence="2">
    <location>
        <begin position="14"/>
        <end position="109"/>
    </location>
</feature>
<keyword evidence="4" id="KW-1185">Reference proteome</keyword>
<evidence type="ECO:0000256" key="1">
    <source>
        <dbReference type="ARBA" id="ARBA00011738"/>
    </source>
</evidence>
<dbReference type="Pfam" id="PF07876">
    <property type="entry name" value="Dabb"/>
    <property type="match status" value="1"/>
</dbReference>
<dbReference type="SUPFAM" id="SSF54909">
    <property type="entry name" value="Dimeric alpha+beta barrel"/>
    <property type="match status" value="1"/>
</dbReference>
<protein>
    <submittedName>
        <fullName evidence="3">Dabb family protein</fullName>
    </submittedName>
</protein>
<comment type="subunit">
    <text evidence="1">Homodimer.</text>
</comment>
<dbReference type="EMBL" id="VRYZ01000004">
    <property type="protein sequence ID" value="TXS91764.1"/>
    <property type="molecule type" value="Genomic_DNA"/>
</dbReference>
<proteinExistence type="predicted"/>
<dbReference type="InterPro" id="IPR011008">
    <property type="entry name" value="Dimeric_a/b-barrel"/>
</dbReference>
<sequence length="109" mass="12212">MKSRQKSRRQVEMIQHITLIYFKDGTDSERKQAVLEAFQQLPGLIPEVKAFRVGLDLELLEGNAGLAVVAEFASREDFLTYSTHAAHAEVIFPVCGEVMASYATSQFSF</sequence>
<dbReference type="InterPro" id="IPR044662">
    <property type="entry name" value="HS1/DABB1-like"/>
</dbReference>
<evidence type="ECO:0000313" key="4">
    <source>
        <dbReference type="Proteomes" id="UP000321933"/>
    </source>
</evidence>
<dbReference type="Gene3D" id="3.30.70.100">
    <property type="match status" value="1"/>
</dbReference>
<dbReference type="InterPro" id="IPR013097">
    <property type="entry name" value="Dabb"/>
</dbReference>
<dbReference type="OrthoDB" id="9816070at2"/>
<dbReference type="Proteomes" id="UP000321933">
    <property type="component" value="Unassembled WGS sequence"/>
</dbReference>
<accession>A0A5C8ZVI2</accession>
<dbReference type="AlphaFoldDB" id="A0A5C8ZVI2"/>
<gene>
    <name evidence="3" type="ORF">FVW59_11475</name>
</gene>
<dbReference type="SMART" id="SM00886">
    <property type="entry name" value="Dabb"/>
    <property type="match status" value="1"/>
</dbReference>
<name>A0A5C8ZVI2_9GAMM</name>
<evidence type="ECO:0000313" key="3">
    <source>
        <dbReference type="EMBL" id="TXS91764.1"/>
    </source>
</evidence>
<evidence type="ECO:0000259" key="2">
    <source>
        <dbReference type="PROSITE" id="PS51502"/>
    </source>
</evidence>
<reference evidence="3 4" key="1">
    <citation type="submission" date="2019-08" db="EMBL/GenBank/DDBJ databases">
        <title>Parahaliea maris sp. nov., isolated from the surface seawater.</title>
        <authorList>
            <person name="Liu Y."/>
        </authorList>
    </citation>
    <scope>NUCLEOTIDE SEQUENCE [LARGE SCALE GENOMIC DNA]</scope>
    <source>
        <strain evidence="3 4">S2-26</strain>
    </source>
</reference>
<organism evidence="3 4">
    <name type="scientific">Parahaliea aestuarii</name>
    <dbReference type="NCBI Taxonomy" id="1852021"/>
    <lineage>
        <taxon>Bacteria</taxon>
        <taxon>Pseudomonadati</taxon>
        <taxon>Pseudomonadota</taxon>
        <taxon>Gammaproteobacteria</taxon>
        <taxon>Cellvibrionales</taxon>
        <taxon>Halieaceae</taxon>
        <taxon>Parahaliea</taxon>
    </lineage>
</organism>
<comment type="caution">
    <text evidence="3">The sequence shown here is derived from an EMBL/GenBank/DDBJ whole genome shotgun (WGS) entry which is preliminary data.</text>
</comment>
<dbReference type="PROSITE" id="PS51502">
    <property type="entry name" value="S_R_A_B_BARREL"/>
    <property type="match status" value="1"/>
</dbReference>